<dbReference type="AlphaFoldDB" id="A0A8X7QAI6"/>
<evidence type="ECO:0000256" key="1">
    <source>
        <dbReference type="SAM" id="MobiDB-lite"/>
    </source>
</evidence>
<feature type="region of interest" description="Disordered" evidence="1">
    <location>
        <begin position="57"/>
        <end position="98"/>
    </location>
</feature>
<comment type="caution">
    <text evidence="2">The sequence shown here is derived from an EMBL/GenBank/DDBJ whole genome shotgun (WGS) entry which is preliminary data.</text>
</comment>
<sequence length="98" mass="10323">MRKVFSPRFHSVYAATSTSATASAAEISAWSIKSHQTNNSILLKMWKGICNIKKGCASQPAVSGDSDDDSGAHDTAAGPEAAEDSDDDGALEKRRHSA</sequence>
<dbReference type="Proteomes" id="UP000886595">
    <property type="component" value="Unassembled WGS sequence"/>
</dbReference>
<accession>A0A8X7QAI6</accession>
<name>A0A8X7QAI6_BRACI</name>
<proteinExistence type="predicted"/>
<protein>
    <submittedName>
        <fullName evidence="2">Uncharacterized protein</fullName>
    </submittedName>
</protein>
<gene>
    <name evidence="2" type="ORF">Bca52824_073768</name>
</gene>
<reference evidence="2 3" key="1">
    <citation type="submission" date="2020-02" db="EMBL/GenBank/DDBJ databases">
        <authorList>
            <person name="Ma Q."/>
            <person name="Huang Y."/>
            <person name="Song X."/>
            <person name="Pei D."/>
        </authorList>
    </citation>
    <scope>NUCLEOTIDE SEQUENCE [LARGE SCALE GENOMIC DNA]</scope>
    <source>
        <strain evidence="2">Sxm20200214</strain>
        <tissue evidence="2">Leaf</tissue>
    </source>
</reference>
<evidence type="ECO:0000313" key="3">
    <source>
        <dbReference type="Proteomes" id="UP000886595"/>
    </source>
</evidence>
<keyword evidence="3" id="KW-1185">Reference proteome</keyword>
<dbReference type="EMBL" id="JAAMPC010000014">
    <property type="protein sequence ID" value="KAG2266689.1"/>
    <property type="molecule type" value="Genomic_DNA"/>
</dbReference>
<evidence type="ECO:0000313" key="2">
    <source>
        <dbReference type="EMBL" id="KAG2266689.1"/>
    </source>
</evidence>
<organism evidence="2 3">
    <name type="scientific">Brassica carinata</name>
    <name type="common">Ethiopian mustard</name>
    <name type="synonym">Abyssinian cabbage</name>
    <dbReference type="NCBI Taxonomy" id="52824"/>
    <lineage>
        <taxon>Eukaryota</taxon>
        <taxon>Viridiplantae</taxon>
        <taxon>Streptophyta</taxon>
        <taxon>Embryophyta</taxon>
        <taxon>Tracheophyta</taxon>
        <taxon>Spermatophyta</taxon>
        <taxon>Magnoliopsida</taxon>
        <taxon>eudicotyledons</taxon>
        <taxon>Gunneridae</taxon>
        <taxon>Pentapetalae</taxon>
        <taxon>rosids</taxon>
        <taxon>malvids</taxon>
        <taxon>Brassicales</taxon>
        <taxon>Brassicaceae</taxon>
        <taxon>Brassiceae</taxon>
        <taxon>Brassica</taxon>
    </lineage>
</organism>